<accession>A0ABV6YJM9</accession>
<proteinExistence type="inferred from homology"/>
<name>A0ABV6YJM9_UNCEI</name>
<evidence type="ECO:0000259" key="2">
    <source>
        <dbReference type="Pfam" id="PF08327"/>
    </source>
</evidence>
<dbReference type="Gene3D" id="3.30.530.20">
    <property type="match status" value="1"/>
</dbReference>
<gene>
    <name evidence="3" type="ORF">ACFL6M_02980</name>
</gene>
<comment type="caution">
    <text evidence="3">The sequence shown here is derived from an EMBL/GenBank/DDBJ whole genome shotgun (WGS) entry which is preliminary data.</text>
</comment>
<dbReference type="Pfam" id="PF08327">
    <property type="entry name" value="AHSA1"/>
    <property type="match status" value="1"/>
</dbReference>
<sequence>MTTGKGLPPIKCRTYINAPRIRVYEMLTTGDGWDKWFTQGTEVIPKPGGRIMFRWVNWAVDHYTCESGGPVLEAIPPSRFVFQWGSGDSTTTITFALETRGPGTVLNITESGYSASQRDLEAFSECSAGWGEAMTLLKVYLEHGVTYGLVPPTAASKTD</sequence>
<feature type="domain" description="Activator of Hsp90 ATPase homologue 1/2-like C-terminal" evidence="2">
    <location>
        <begin position="17"/>
        <end position="142"/>
    </location>
</feature>
<dbReference type="CDD" id="cd07814">
    <property type="entry name" value="SRPBCC_CalC_Aha1-like"/>
    <property type="match status" value="1"/>
</dbReference>
<dbReference type="EMBL" id="JBHPKH010000020">
    <property type="protein sequence ID" value="MFC1572542.1"/>
    <property type="molecule type" value="Genomic_DNA"/>
</dbReference>
<protein>
    <submittedName>
        <fullName evidence="3">SRPBCC domain-containing protein</fullName>
    </submittedName>
</protein>
<keyword evidence="4" id="KW-1185">Reference proteome</keyword>
<evidence type="ECO:0000256" key="1">
    <source>
        <dbReference type="ARBA" id="ARBA00006817"/>
    </source>
</evidence>
<evidence type="ECO:0000313" key="4">
    <source>
        <dbReference type="Proteomes" id="UP001593833"/>
    </source>
</evidence>
<comment type="similarity">
    <text evidence="1">Belongs to the AHA1 family.</text>
</comment>
<dbReference type="InterPro" id="IPR013538">
    <property type="entry name" value="ASHA1/2-like_C"/>
</dbReference>
<reference evidence="3 4" key="1">
    <citation type="submission" date="2024-09" db="EMBL/GenBank/DDBJ databases">
        <authorList>
            <person name="D'Angelo T."/>
        </authorList>
    </citation>
    <scope>NUCLEOTIDE SEQUENCE [LARGE SCALE GENOMIC DNA]</scope>
    <source>
        <strain evidence="3">SAG AM-320-E07</strain>
    </source>
</reference>
<dbReference type="Proteomes" id="UP001593833">
    <property type="component" value="Unassembled WGS sequence"/>
</dbReference>
<organism evidence="3 4">
    <name type="scientific">Eiseniibacteriota bacterium</name>
    <dbReference type="NCBI Taxonomy" id="2212470"/>
    <lineage>
        <taxon>Bacteria</taxon>
        <taxon>Candidatus Eiseniibacteriota</taxon>
    </lineage>
</organism>
<dbReference type="InterPro" id="IPR023393">
    <property type="entry name" value="START-like_dom_sf"/>
</dbReference>
<dbReference type="SUPFAM" id="SSF55961">
    <property type="entry name" value="Bet v1-like"/>
    <property type="match status" value="1"/>
</dbReference>
<evidence type="ECO:0000313" key="3">
    <source>
        <dbReference type="EMBL" id="MFC1572542.1"/>
    </source>
</evidence>